<dbReference type="PANTHER" id="PTHR40267">
    <property type="entry name" value="BLR3294 PROTEIN"/>
    <property type="match status" value="1"/>
</dbReference>
<dbReference type="EMBL" id="FWFX01000011">
    <property type="protein sequence ID" value="SLN61886.1"/>
    <property type="molecule type" value="Genomic_DNA"/>
</dbReference>
<dbReference type="GO" id="GO:0050076">
    <property type="term" value="F:maleate isomerase activity"/>
    <property type="evidence" value="ECO:0007669"/>
    <property type="project" value="UniProtKB-EC"/>
</dbReference>
<dbReference type="AlphaFoldDB" id="A0A1X6ZUQ2"/>
<sequence length="254" mass="26938">MAFDIRSSISTVSAQLDARPVDKRIGLVALATDHTTETDFARLLQGQDVGVYVNRIGFENPTTHESLLQTGPRLAEAVSDILPDEPVDVLVYGCTAASVVLGNDTVAQHMNSAKPNTPCVTPSSAAFDAFDALGVKKISVLTPYTQDVTDSLVTYFSQNGPQVVNATCFGLSDDREMARLSRDSIIEAGVAACDPEADALFVSCTAVRAAACVEALEARLGKPVVTSNQAMVWRCMRHLGIVTDCPGGGSLFKL</sequence>
<keyword evidence="2" id="KW-1185">Reference proteome</keyword>
<dbReference type="OrthoDB" id="9816064at2"/>
<reference evidence="1 2" key="1">
    <citation type="submission" date="2017-03" db="EMBL/GenBank/DDBJ databases">
        <authorList>
            <person name="Afonso C.L."/>
            <person name="Miller P.J."/>
            <person name="Scott M.A."/>
            <person name="Spackman E."/>
            <person name="Goraichik I."/>
            <person name="Dimitrov K.M."/>
            <person name="Suarez D.L."/>
            <person name="Swayne D.E."/>
        </authorList>
    </citation>
    <scope>NUCLEOTIDE SEQUENCE [LARGE SCALE GENOMIC DNA]</scope>
    <source>
        <strain evidence="1 2">CECT 7450</strain>
    </source>
</reference>
<name>A0A1X6ZUQ2_9RHOB</name>
<dbReference type="Pfam" id="PF17645">
    <property type="entry name" value="Amdase"/>
    <property type="match status" value="1"/>
</dbReference>
<dbReference type="RefSeq" id="WP_085806905.1">
    <property type="nucleotide sequence ID" value="NZ_FWFX01000011.1"/>
</dbReference>
<proteinExistence type="predicted"/>
<gene>
    <name evidence="1" type="primary">maiA_4</name>
    <name evidence="1" type="ORF">ROA7450_03227</name>
</gene>
<dbReference type="EC" id="5.2.1.1" evidence="1"/>
<dbReference type="NCBIfam" id="TIGR02990">
    <property type="entry name" value="ectoine_eutA"/>
    <property type="match status" value="1"/>
</dbReference>
<dbReference type="InterPro" id="IPR014332">
    <property type="entry name" value="Ectoine_EutA"/>
</dbReference>
<dbReference type="PIRSF" id="PIRSF015736">
    <property type="entry name" value="MI"/>
    <property type="match status" value="1"/>
</dbReference>
<dbReference type="Proteomes" id="UP000193061">
    <property type="component" value="Unassembled WGS sequence"/>
</dbReference>
<dbReference type="Gene3D" id="3.40.50.12500">
    <property type="match status" value="1"/>
</dbReference>
<evidence type="ECO:0000313" key="1">
    <source>
        <dbReference type="EMBL" id="SLN61886.1"/>
    </source>
</evidence>
<dbReference type="InterPro" id="IPR026286">
    <property type="entry name" value="MaiA/AMDase"/>
</dbReference>
<accession>A0A1X6ZUQ2</accession>
<dbReference type="PANTHER" id="PTHR40267:SF1">
    <property type="entry name" value="BLR3294 PROTEIN"/>
    <property type="match status" value="1"/>
</dbReference>
<protein>
    <submittedName>
        <fullName evidence="1">Maleate isomerase</fullName>
        <ecNumber evidence="1">5.2.1.1</ecNumber>
    </submittedName>
</protein>
<evidence type="ECO:0000313" key="2">
    <source>
        <dbReference type="Proteomes" id="UP000193061"/>
    </source>
</evidence>
<organism evidence="1 2">
    <name type="scientific">Roseovarius albus</name>
    <dbReference type="NCBI Taxonomy" id="1247867"/>
    <lineage>
        <taxon>Bacteria</taxon>
        <taxon>Pseudomonadati</taxon>
        <taxon>Pseudomonadota</taxon>
        <taxon>Alphaproteobacteria</taxon>
        <taxon>Rhodobacterales</taxon>
        <taxon>Roseobacteraceae</taxon>
        <taxon>Roseovarius</taxon>
    </lineage>
</organism>
<dbReference type="InterPro" id="IPR053714">
    <property type="entry name" value="Iso_Racemase_Enz_sf"/>
</dbReference>
<keyword evidence="1" id="KW-0413">Isomerase</keyword>